<dbReference type="InParanoid" id="A0A0D2JF54"/>
<dbReference type="SUPFAM" id="SSF82866">
    <property type="entry name" value="Multidrug efflux transporter AcrB transmembrane domain"/>
    <property type="match status" value="2"/>
</dbReference>
<dbReference type="EMBL" id="AZAC01000011">
    <property type="protein sequence ID" value="KIX14326.1"/>
    <property type="molecule type" value="Genomic_DNA"/>
</dbReference>
<proteinExistence type="predicted"/>
<feature type="transmembrane region" description="Helical" evidence="6">
    <location>
        <begin position="767"/>
        <end position="789"/>
    </location>
</feature>
<evidence type="ECO:0000256" key="4">
    <source>
        <dbReference type="ARBA" id="ARBA00022989"/>
    </source>
</evidence>
<feature type="transmembrane region" description="Helical" evidence="6">
    <location>
        <begin position="738"/>
        <end position="761"/>
    </location>
</feature>
<evidence type="ECO:0000313" key="8">
    <source>
        <dbReference type="EMBL" id="KIX14326.1"/>
    </source>
</evidence>
<organism evidence="8 9">
    <name type="scientific">Dethiosulfatarculus sandiegensis</name>
    <dbReference type="NCBI Taxonomy" id="1429043"/>
    <lineage>
        <taxon>Bacteria</taxon>
        <taxon>Pseudomonadati</taxon>
        <taxon>Thermodesulfobacteriota</taxon>
        <taxon>Desulfarculia</taxon>
        <taxon>Desulfarculales</taxon>
        <taxon>Desulfarculaceae</taxon>
        <taxon>Dethiosulfatarculus</taxon>
    </lineage>
</organism>
<feature type="transmembrane region" description="Helical" evidence="6">
    <location>
        <begin position="434"/>
        <end position="454"/>
    </location>
</feature>
<feature type="transmembrane region" description="Helical" evidence="6">
    <location>
        <begin position="374"/>
        <end position="398"/>
    </location>
</feature>
<evidence type="ECO:0000256" key="2">
    <source>
        <dbReference type="ARBA" id="ARBA00022475"/>
    </source>
</evidence>
<feature type="transmembrane region" description="Helical" evidence="6">
    <location>
        <begin position="302"/>
        <end position="323"/>
    </location>
</feature>
<keyword evidence="3 6" id="KW-0812">Transmembrane</keyword>
<comment type="caution">
    <text evidence="8">The sequence shown here is derived from an EMBL/GenBank/DDBJ whole genome shotgun (WGS) entry which is preliminary data.</text>
</comment>
<dbReference type="AlphaFoldDB" id="A0A0D2JF54"/>
<feature type="transmembrane region" description="Helical" evidence="6">
    <location>
        <begin position="343"/>
        <end position="362"/>
    </location>
</feature>
<name>A0A0D2JF54_9BACT</name>
<keyword evidence="9" id="KW-1185">Reference proteome</keyword>
<evidence type="ECO:0000256" key="5">
    <source>
        <dbReference type="ARBA" id="ARBA00023136"/>
    </source>
</evidence>
<protein>
    <recommendedName>
        <fullName evidence="7">SSD domain-containing protein</fullName>
    </recommendedName>
</protein>
<dbReference type="PROSITE" id="PS50156">
    <property type="entry name" value="SSD"/>
    <property type="match status" value="1"/>
</dbReference>
<feature type="transmembrane region" description="Helical" evidence="6">
    <location>
        <begin position="32"/>
        <end position="50"/>
    </location>
</feature>
<evidence type="ECO:0000256" key="1">
    <source>
        <dbReference type="ARBA" id="ARBA00004651"/>
    </source>
</evidence>
<dbReference type="Gene3D" id="1.20.1640.10">
    <property type="entry name" value="Multidrug efflux transporter AcrB transmembrane domain"/>
    <property type="match status" value="2"/>
</dbReference>
<feature type="transmembrane region" description="Helical" evidence="6">
    <location>
        <begin position="641"/>
        <end position="659"/>
    </location>
</feature>
<dbReference type="STRING" id="1429043.X474_08625"/>
<keyword evidence="4 6" id="KW-1133">Transmembrane helix</keyword>
<evidence type="ECO:0000256" key="3">
    <source>
        <dbReference type="ARBA" id="ARBA00022692"/>
    </source>
</evidence>
<comment type="subcellular location">
    <subcellularLocation>
        <location evidence="1">Cell membrane</location>
        <topology evidence="1">Multi-pass membrane protein</topology>
    </subcellularLocation>
</comment>
<dbReference type="InterPro" id="IPR050545">
    <property type="entry name" value="Mycobact_MmpL"/>
</dbReference>
<feature type="domain" description="SSD" evidence="7">
    <location>
        <begin position="275"/>
        <end position="397"/>
    </location>
</feature>
<feature type="transmembrane region" description="Helical" evidence="6">
    <location>
        <begin position="692"/>
        <end position="710"/>
    </location>
</feature>
<gene>
    <name evidence="8" type="ORF">X474_08625</name>
</gene>
<dbReference type="GO" id="GO:0005886">
    <property type="term" value="C:plasma membrane"/>
    <property type="evidence" value="ECO:0007669"/>
    <property type="project" value="UniProtKB-SubCell"/>
</dbReference>
<dbReference type="RefSeq" id="WP_044347961.1">
    <property type="nucleotide sequence ID" value="NZ_AZAC01000011.1"/>
</dbReference>
<accession>A0A0D2JF54</accession>
<evidence type="ECO:0000259" key="7">
    <source>
        <dbReference type="PROSITE" id="PS50156"/>
    </source>
</evidence>
<dbReference type="InterPro" id="IPR004869">
    <property type="entry name" value="MMPL_dom"/>
</dbReference>
<evidence type="ECO:0000256" key="6">
    <source>
        <dbReference type="SAM" id="Phobius"/>
    </source>
</evidence>
<dbReference type="Proteomes" id="UP000032233">
    <property type="component" value="Unassembled WGS sequence"/>
</dbReference>
<dbReference type="OrthoDB" id="9794724at2"/>
<dbReference type="PANTHER" id="PTHR33406:SF12">
    <property type="entry name" value="BLR2997 PROTEIN"/>
    <property type="match status" value="1"/>
</dbReference>
<keyword evidence="2" id="KW-1003">Cell membrane</keyword>
<keyword evidence="5 6" id="KW-0472">Membrane</keyword>
<dbReference type="Pfam" id="PF03176">
    <property type="entry name" value="MMPL"/>
    <property type="match status" value="2"/>
</dbReference>
<sequence length="809" mass="90730">MDYRSGQNNDNHIGIKGAFFGRAAAHFIRKRWWWLGAVILVTAFMVTQMSTLEFDNAPEIWFVEDHDALKARDRFHDAFGNDRFVFLLFSKDEMPFNHENLKAMTDLALQFETEVPYATRVTWLGNVERIRSGGQENQEVLIEQFMPEVPRDQKAIEALLLEALDEPAFVNDLISKDGSVLTMVVELESFPSDKGIKDEKAENPNYTVALKVDEILANPRYKHLKPHVAGGPHFNYMYDQLARRETSKLFLAVVGVQALLLLWLGRGLRGVVVPLVVTVTSVLWTMGAISLLGYTLNLLSTALPIMLICVGIGDSVHGIAAFYDHFDKGDNRKQALRKAFSDVGGAVMLTSLTTAAGFLAYLTTHLKPYREMGIYIALGVVFAFLLTIILTPIFYSFGKEQPKINAKRKGPKANGDIFDKWLAFTHRIVMTKSLAVVVVFGSIMVVTFFGYLMMEVESNTAKLIFKREPLRQTLDFIDEHMGTSTTLEYLIDTRRQNGIKDPEFMGSLDELMTTADAYPLVTKAVSITDLLKRMRRSLHGNQPEYYKLPETRNSVAQHLFLYEGSGGATLDRLVGFTYDMARLSLKMKTVDTGEARALEAAMRAKCEELFGGGKVEIVQSGGMSMYLAMNDILYEGQSRSFLAALTAITLMMILVLRSIKLGLISMVPNLFPVFLTMGFMGLAGFYMDVITISFAAIIIGVAVDDTIHFFTRFRSEFIRWGTYDKALKETYASVGRPITFTTLILIIGTAVFTISSLLGFFKLGILFGFAFLWALLADFYFAPALIVLLKPLGQEREEPEFMLAESYNA</sequence>
<evidence type="ECO:0000313" key="9">
    <source>
        <dbReference type="Proteomes" id="UP000032233"/>
    </source>
</evidence>
<reference evidence="8 9" key="1">
    <citation type="submission" date="2013-11" db="EMBL/GenBank/DDBJ databases">
        <title>Metagenomic analysis of a methanogenic consortium involved in long chain n-alkane degradation.</title>
        <authorList>
            <person name="Davidova I.A."/>
            <person name="Callaghan A.V."/>
            <person name="Wawrik B."/>
            <person name="Pruitt S."/>
            <person name="Marks C."/>
            <person name="Duncan K.E."/>
            <person name="Suflita J.M."/>
        </authorList>
    </citation>
    <scope>NUCLEOTIDE SEQUENCE [LARGE SCALE GENOMIC DNA]</scope>
    <source>
        <strain evidence="8 9">SPR</strain>
    </source>
</reference>
<feature type="transmembrane region" description="Helical" evidence="6">
    <location>
        <begin position="249"/>
        <end position="265"/>
    </location>
</feature>
<feature type="transmembrane region" description="Helical" evidence="6">
    <location>
        <begin position="666"/>
        <end position="686"/>
    </location>
</feature>
<dbReference type="PANTHER" id="PTHR33406">
    <property type="entry name" value="MEMBRANE PROTEIN MJ1562-RELATED"/>
    <property type="match status" value="1"/>
</dbReference>
<feature type="transmembrane region" description="Helical" evidence="6">
    <location>
        <begin position="272"/>
        <end position="296"/>
    </location>
</feature>
<dbReference type="InterPro" id="IPR000731">
    <property type="entry name" value="SSD"/>
</dbReference>